<organism evidence="2 3">
    <name type="scientific">Rangifer tarandus platyrhynchus</name>
    <name type="common">Svalbard reindeer</name>
    <dbReference type="NCBI Taxonomy" id="3082113"/>
    <lineage>
        <taxon>Eukaryota</taxon>
        <taxon>Metazoa</taxon>
        <taxon>Chordata</taxon>
        <taxon>Craniata</taxon>
        <taxon>Vertebrata</taxon>
        <taxon>Euteleostomi</taxon>
        <taxon>Mammalia</taxon>
        <taxon>Eutheria</taxon>
        <taxon>Laurasiatheria</taxon>
        <taxon>Artiodactyla</taxon>
        <taxon>Ruminantia</taxon>
        <taxon>Pecora</taxon>
        <taxon>Cervidae</taxon>
        <taxon>Odocoileinae</taxon>
        <taxon>Rangifer</taxon>
    </lineage>
</organism>
<sequence>MAPPSHEVNDGDSLPQKGLEIPRNPSFQRHGHPNERCSTTYKSNTDKQQNLTNRLRLQQGVLRMYDGLPLGHIKTTLNEEIVPLGAHRAYLGAHGRNGS</sequence>
<dbReference type="EMBL" id="OX459942">
    <property type="protein sequence ID" value="CAI9176303.1"/>
    <property type="molecule type" value="Genomic_DNA"/>
</dbReference>
<gene>
    <name evidence="2" type="ORF">MRATA1EN1_LOCUS25265</name>
</gene>
<dbReference type="Proteomes" id="UP001176941">
    <property type="component" value="Chromosome 6"/>
</dbReference>
<feature type="compositionally biased region" description="Polar residues" evidence="1">
    <location>
        <begin position="36"/>
        <end position="47"/>
    </location>
</feature>
<feature type="region of interest" description="Disordered" evidence="1">
    <location>
        <begin position="1"/>
        <end position="50"/>
    </location>
</feature>
<evidence type="ECO:0000313" key="2">
    <source>
        <dbReference type="EMBL" id="CAI9176303.1"/>
    </source>
</evidence>
<evidence type="ECO:0000256" key="1">
    <source>
        <dbReference type="SAM" id="MobiDB-lite"/>
    </source>
</evidence>
<evidence type="ECO:0000313" key="3">
    <source>
        <dbReference type="Proteomes" id="UP001176941"/>
    </source>
</evidence>
<name>A0ABN8ZQW0_RANTA</name>
<accession>A0ABN8ZQW0</accession>
<protein>
    <submittedName>
        <fullName evidence="2">Uncharacterized protein</fullName>
    </submittedName>
</protein>
<keyword evidence="3" id="KW-1185">Reference proteome</keyword>
<proteinExistence type="predicted"/>
<reference evidence="2" key="1">
    <citation type="submission" date="2023-04" db="EMBL/GenBank/DDBJ databases">
        <authorList>
            <consortium name="ELIXIR-Norway"/>
        </authorList>
    </citation>
    <scope>NUCLEOTIDE SEQUENCE [LARGE SCALE GENOMIC DNA]</scope>
</reference>